<evidence type="ECO:0000313" key="2">
    <source>
        <dbReference type="EMBL" id="KFC07799.1"/>
    </source>
</evidence>
<reference evidence="3" key="1">
    <citation type="submission" date="2014-05" db="EMBL/GenBank/DDBJ databases">
        <title>ATOL: Assembling a taxonomically balanced genome-scale reconstruction of the evolutionary history of the Enterobacteriaceae.</title>
        <authorList>
            <person name="Plunkett G. III"/>
            <person name="Neeno-Eckwall E.C."/>
            <person name="Glasner J.D."/>
            <person name="Perna N.T."/>
        </authorList>
    </citation>
    <scope>NUCLEOTIDE SEQUENCE [LARGE SCALE GENOMIC DNA]</scope>
    <source>
        <strain evidence="3">ATCC 49490</strain>
    </source>
</reference>
<dbReference type="EMBL" id="JMTB01000059">
    <property type="protein sequence ID" value="KFC07799.1"/>
    <property type="molecule type" value="Genomic_DNA"/>
</dbReference>
<dbReference type="Pfam" id="PF21722">
    <property type="entry name" value="Gly_rich_2"/>
    <property type="match status" value="1"/>
</dbReference>
<feature type="domain" description="Glycine-rich" evidence="1">
    <location>
        <begin position="7"/>
        <end position="70"/>
    </location>
</feature>
<evidence type="ECO:0000259" key="1">
    <source>
        <dbReference type="Pfam" id="PF21722"/>
    </source>
</evidence>
<sequence>MIVFSAPGVTNWAVPAELQNGRKCYVEIVGGGGAGGRAAGGGGGGGGGIAKSLLDLSGITSVQLTVGAGGIP</sequence>
<feature type="non-terminal residue" evidence="2">
    <location>
        <position position="72"/>
    </location>
</feature>
<gene>
    <name evidence="2" type="ORF">GTGU_01760</name>
</gene>
<evidence type="ECO:0000313" key="3">
    <source>
        <dbReference type="Proteomes" id="UP000028630"/>
    </source>
</evidence>
<protein>
    <recommendedName>
        <fullName evidence="1">Glycine-rich domain-containing protein</fullName>
    </recommendedName>
</protein>
<dbReference type="Proteomes" id="UP000028630">
    <property type="component" value="Unassembled WGS sequence"/>
</dbReference>
<organism evidence="2 3">
    <name type="scientific">Trabulsiella guamensis ATCC 49490</name>
    <dbReference type="NCBI Taxonomy" id="1005994"/>
    <lineage>
        <taxon>Bacteria</taxon>
        <taxon>Pseudomonadati</taxon>
        <taxon>Pseudomonadota</taxon>
        <taxon>Gammaproteobacteria</taxon>
        <taxon>Enterobacterales</taxon>
        <taxon>Enterobacteriaceae</taxon>
        <taxon>Trabulsiella</taxon>
    </lineage>
</organism>
<name>A0A085AC54_9ENTR</name>
<comment type="caution">
    <text evidence="2">The sequence shown here is derived from an EMBL/GenBank/DDBJ whole genome shotgun (WGS) entry which is preliminary data.</text>
</comment>
<accession>A0A085AC54</accession>
<dbReference type="AlphaFoldDB" id="A0A085AC54"/>
<dbReference type="InterPro" id="IPR049304">
    <property type="entry name" value="Gly_rich_dom"/>
</dbReference>
<keyword evidence="3" id="KW-1185">Reference proteome</keyword>
<proteinExistence type="predicted"/>